<feature type="signal peptide" evidence="2">
    <location>
        <begin position="1"/>
        <end position="26"/>
    </location>
</feature>
<evidence type="ECO:0000256" key="1">
    <source>
        <dbReference type="ARBA" id="ARBA00007613"/>
    </source>
</evidence>
<evidence type="ECO:0000313" key="4">
    <source>
        <dbReference type="Proteomes" id="UP001596084"/>
    </source>
</evidence>
<comment type="caution">
    <text evidence="3">The sequence shown here is derived from an EMBL/GenBank/DDBJ whole genome shotgun (WGS) entry which is preliminary data.</text>
</comment>
<dbReference type="PANTHER" id="PTHR30203">
    <property type="entry name" value="OUTER MEMBRANE CATION EFFLUX PROTEIN"/>
    <property type="match status" value="1"/>
</dbReference>
<organism evidence="3 4">
    <name type="scientific">Polaromonas jejuensis</name>
    <dbReference type="NCBI Taxonomy" id="457502"/>
    <lineage>
        <taxon>Bacteria</taxon>
        <taxon>Pseudomonadati</taxon>
        <taxon>Pseudomonadota</taxon>
        <taxon>Betaproteobacteria</taxon>
        <taxon>Burkholderiales</taxon>
        <taxon>Comamonadaceae</taxon>
        <taxon>Polaromonas</taxon>
    </lineage>
</organism>
<dbReference type="EMBL" id="JBHSMX010000008">
    <property type="protein sequence ID" value="MFC5519981.1"/>
    <property type="molecule type" value="Genomic_DNA"/>
</dbReference>
<dbReference type="SUPFAM" id="SSF56954">
    <property type="entry name" value="Outer membrane efflux proteins (OEP)"/>
    <property type="match status" value="1"/>
</dbReference>
<comment type="similarity">
    <text evidence="1 2">Belongs to the outer membrane factor (OMF) (TC 1.B.17) family.</text>
</comment>
<proteinExistence type="inferred from homology"/>
<dbReference type="Gene3D" id="2.20.200.10">
    <property type="entry name" value="Outer membrane efflux proteins (OEP)"/>
    <property type="match status" value="1"/>
</dbReference>
<keyword evidence="2" id="KW-0449">Lipoprotein</keyword>
<reference evidence="4" key="1">
    <citation type="journal article" date="2019" name="Int. J. Syst. Evol. Microbiol.">
        <title>The Global Catalogue of Microorganisms (GCM) 10K type strain sequencing project: providing services to taxonomists for standard genome sequencing and annotation.</title>
        <authorList>
            <consortium name="The Broad Institute Genomics Platform"/>
            <consortium name="The Broad Institute Genome Sequencing Center for Infectious Disease"/>
            <person name="Wu L."/>
            <person name="Ma J."/>
        </authorList>
    </citation>
    <scope>NUCLEOTIDE SEQUENCE [LARGE SCALE GENOMIC DNA]</scope>
    <source>
        <strain evidence="4">CGMCC 4.7277</strain>
    </source>
</reference>
<evidence type="ECO:0000256" key="2">
    <source>
        <dbReference type="RuleBase" id="RU362097"/>
    </source>
</evidence>
<keyword evidence="2" id="KW-0732">Signal</keyword>
<gene>
    <name evidence="3" type="ORF">ACFPP7_03495</name>
</gene>
<comment type="subcellular location">
    <subcellularLocation>
        <location evidence="2">Cell membrane</location>
        <topology evidence="2">Lipid-anchor</topology>
    </subcellularLocation>
</comment>
<name>A0ABW0Q542_9BURK</name>
<evidence type="ECO:0000313" key="3">
    <source>
        <dbReference type="EMBL" id="MFC5519981.1"/>
    </source>
</evidence>
<dbReference type="RefSeq" id="WP_245660739.1">
    <property type="nucleotide sequence ID" value="NZ_JBHSMX010000008.1"/>
</dbReference>
<dbReference type="Pfam" id="PF02321">
    <property type="entry name" value="OEP"/>
    <property type="match status" value="2"/>
</dbReference>
<protein>
    <submittedName>
        <fullName evidence="3">Efflux transporter outer membrane subunit</fullName>
    </submittedName>
</protein>
<dbReference type="NCBIfam" id="TIGR01845">
    <property type="entry name" value="outer_NodT"/>
    <property type="match status" value="1"/>
</dbReference>
<keyword evidence="2" id="KW-0812">Transmembrane</keyword>
<sequence length="473" mass="49691">MRRHTMCCGALSLAAALLLPACGSMPNTPTPAMAVPSAWQATPTVAPGAVLQTGWWRAFGDPVLDALVDQALAHNSDLRAAAARVAEARALGDAQQAASGPSLDFGAGVQRSRSISAATGKPYDASVVQPQFQASYEVDLWGKLGELNRAAYAQLQASKAAQDSAALSVAAGTASGYINLRALDARLEVAHETLASRASAQQLARSRQQRGYTSALETQQSEAEYRATAQAIPQLELAIRRQEHGLSVLTGAAPGPIPRGLTLEALQLPALPGTGLPSELLRRRPDLAGAEAQLAASDAQLAAARAQLLPSLRLSASLGSISSSALTGNPFTLWSLGGSVLAPLFDGGRLRAQVRASDARRDQALAGYEKAVLTAFAEVEDQLAAVQELARQGIEVSAQRQALQEAVRVASNRYREGYASYLDELDAQRNLFSAEQSALQLRADQLTAHIGLYRALGGGWQPESLTETAPSPH</sequence>
<dbReference type="Proteomes" id="UP001596084">
    <property type="component" value="Unassembled WGS sequence"/>
</dbReference>
<keyword evidence="2" id="KW-1134">Transmembrane beta strand</keyword>
<dbReference type="Gene3D" id="1.20.1600.10">
    <property type="entry name" value="Outer membrane efflux proteins (OEP)"/>
    <property type="match status" value="1"/>
</dbReference>
<accession>A0ABW0Q542</accession>
<keyword evidence="2" id="KW-0564">Palmitate</keyword>
<dbReference type="InterPro" id="IPR010131">
    <property type="entry name" value="MdtP/NodT-like"/>
</dbReference>
<dbReference type="InterPro" id="IPR003423">
    <property type="entry name" value="OMP_efflux"/>
</dbReference>
<feature type="chain" id="PRO_5045000011" evidence="2">
    <location>
        <begin position="27"/>
        <end position="473"/>
    </location>
</feature>
<keyword evidence="2" id="KW-0472">Membrane</keyword>
<keyword evidence="4" id="KW-1185">Reference proteome</keyword>